<evidence type="ECO:0000256" key="1">
    <source>
        <dbReference type="SAM" id="Phobius"/>
    </source>
</evidence>
<feature type="transmembrane region" description="Helical" evidence="1">
    <location>
        <begin position="190"/>
        <end position="210"/>
    </location>
</feature>
<feature type="transmembrane region" description="Helical" evidence="1">
    <location>
        <begin position="88"/>
        <end position="110"/>
    </location>
</feature>
<accession>A0A0D0PT30</accession>
<reference evidence="3 4" key="1">
    <citation type="submission" date="2015-02" db="EMBL/GenBank/DDBJ databases">
        <title>Draft genome sequence of Kitasatospora griseola MF730-N6, a bafilomycin, terpentecin and satosporin producer.</title>
        <authorList>
            <person name="Arens J.C."/>
            <person name="Haltli B."/>
            <person name="Kerr R.G."/>
        </authorList>
    </citation>
    <scope>NUCLEOTIDE SEQUENCE [LARGE SCALE GENOMIC DNA]</scope>
    <source>
        <strain evidence="3 4">MF730-N6</strain>
    </source>
</reference>
<name>A0A0D0PT30_KITGR</name>
<evidence type="ECO:0000313" key="3">
    <source>
        <dbReference type="EMBL" id="KIQ65669.1"/>
    </source>
</evidence>
<keyword evidence="1" id="KW-0812">Transmembrane</keyword>
<keyword evidence="4" id="KW-1185">Reference proteome</keyword>
<comment type="caution">
    <text evidence="3">The sequence shown here is derived from an EMBL/GenBank/DDBJ whole genome shotgun (WGS) entry which is preliminary data.</text>
</comment>
<sequence>MSAEHASAGLIGAYLRGGSDLPADTVWALEAHLEGCAPCRSLLAAAMPAAAPDVAALVDSVRVALGPQLDAARPAPVRRPPARWRPAWAAPAVVPWLLTALAVVLLALALDSSGPPDPLGQVSPLLLVAPVLPLCAAAAAWAPGLDPAYELTAATPRSGLPLLLRRTAAALAAVVPVLLTAGALTGEMTAAQWLLPSLAFTTTALALGSVVGVGRAAAALVAVWAAAVAAPVWATGRLPFVLRPEQLPGWALLFALGTATVLARHRAYAAPRT</sequence>
<dbReference type="RefSeq" id="WP_043912004.1">
    <property type="nucleotide sequence ID" value="NZ_JXZB01000002.1"/>
</dbReference>
<dbReference type="EMBL" id="JXZB01000002">
    <property type="protein sequence ID" value="KIQ65669.1"/>
    <property type="molecule type" value="Genomic_DNA"/>
</dbReference>
<dbReference type="PATRIC" id="fig|2064.6.peg.3838"/>
<dbReference type="Proteomes" id="UP000032066">
    <property type="component" value="Unassembled WGS sequence"/>
</dbReference>
<evidence type="ECO:0000259" key="2">
    <source>
        <dbReference type="Pfam" id="PF13490"/>
    </source>
</evidence>
<feature type="transmembrane region" description="Helical" evidence="1">
    <location>
        <begin position="247"/>
        <end position="263"/>
    </location>
</feature>
<dbReference type="AlphaFoldDB" id="A0A0D0PT30"/>
<evidence type="ECO:0000313" key="4">
    <source>
        <dbReference type="Proteomes" id="UP000032066"/>
    </source>
</evidence>
<feature type="transmembrane region" description="Helical" evidence="1">
    <location>
        <begin position="122"/>
        <end position="142"/>
    </location>
</feature>
<keyword evidence="1" id="KW-0472">Membrane</keyword>
<dbReference type="InterPro" id="IPR027383">
    <property type="entry name" value="Znf_put"/>
</dbReference>
<feature type="domain" description="Putative zinc-finger" evidence="2">
    <location>
        <begin position="10"/>
        <end position="40"/>
    </location>
</feature>
<protein>
    <submittedName>
        <fullName evidence="3">Membrane protein</fullName>
    </submittedName>
</protein>
<dbReference type="OrthoDB" id="3424744at2"/>
<feature type="transmembrane region" description="Helical" evidence="1">
    <location>
        <begin position="217"/>
        <end position="235"/>
    </location>
</feature>
<dbReference type="STRING" id="2064.TR51_17885"/>
<proteinExistence type="predicted"/>
<feature type="transmembrane region" description="Helical" evidence="1">
    <location>
        <begin position="163"/>
        <end position="184"/>
    </location>
</feature>
<dbReference type="Pfam" id="PF13490">
    <property type="entry name" value="zf-HC2"/>
    <property type="match status" value="1"/>
</dbReference>
<organism evidence="3 4">
    <name type="scientific">Kitasatospora griseola</name>
    <name type="common">Streptomyces griseolosporeus</name>
    <dbReference type="NCBI Taxonomy" id="2064"/>
    <lineage>
        <taxon>Bacteria</taxon>
        <taxon>Bacillati</taxon>
        <taxon>Actinomycetota</taxon>
        <taxon>Actinomycetes</taxon>
        <taxon>Kitasatosporales</taxon>
        <taxon>Streptomycetaceae</taxon>
        <taxon>Kitasatospora</taxon>
    </lineage>
</organism>
<keyword evidence="1" id="KW-1133">Transmembrane helix</keyword>
<gene>
    <name evidence="3" type="ORF">TR51_17885</name>
</gene>